<feature type="region of interest" description="Disordered" evidence="1">
    <location>
        <begin position="212"/>
        <end position="231"/>
    </location>
</feature>
<dbReference type="EMBL" id="VDMD01000006">
    <property type="protein sequence ID" value="TRM64995.1"/>
    <property type="molecule type" value="Genomic_DNA"/>
</dbReference>
<dbReference type="SUPFAM" id="SSF49344">
    <property type="entry name" value="CBD9-like"/>
    <property type="match status" value="1"/>
</dbReference>
<dbReference type="OrthoDB" id="413885at2759"/>
<comment type="caution">
    <text evidence="4">The sequence shown here is derived from an EMBL/GenBank/DDBJ whole genome shotgun (WGS) entry which is preliminary data.</text>
</comment>
<name>A0A550CJK7_9AGAR</name>
<dbReference type="Pfam" id="PF16010">
    <property type="entry name" value="CDH-cyt"/>
    <property type="match status" value="1"/>
</dbReference>
<dbReference type="Gene3D" id="2.60.40.1210">
    <property type="entry name" value="Cellobiose dehydrogenase, cytochrome domain"/>
    <property type="match status" value="1"/>
</dbReference>
<dbReference type="STRING" id="97359.A0A550CJK7"/>
<dbReference type="InterPro" id="IPR015920">
    <property type="entry name" value="Cellobiose_DH-like_cyt"/>
</dbReference>
<evidence type="ECO:0000256" key="2">
    <source>
        <dbReference type="SAM" id="SignalP"/>
    </source>
</evidence>
<reference evidence="4 5" key="1">
    <citation type="journal article" date="2019" name="New Phytol.">
        <title>Comparative genomics reveals unique wood-decay strategies and fruiting body development in the Schizophyllaceae.</title>
        <authorList>
            <person name="Almasi E."/>
            <person name="Sahu N."/>
            <person name="Krizsan K."/>
            <person name="Balint B."/>
            <person name="Kovacs G.M."/>
            <person name="Kiss B."/>
            <person name="Cseklye J."/>
            <person name="Drula E."/>
            <person name="Henrissat B."/>
            <person name="Nagy I."/>
            <person name="Chovatia M."/>
            <person name="Adam C."/>
            <person name="LaButti K."/>
            <person name="Lipzen A."/>
            <person name="Riley R."/>
            <person name="Grigoriev I.V."/>
            <person name="Nagy L.G."/>
        </authorList>
    </citation>
    <scope>NUCLEOTIDE SEQUENCE [LARGE SCALE GENOMIC DNA]</scope>
    <source>
        <strain evidence="4 5">NL-1724</strain>
    </source>
</reference>
<evidence type="ECO:0000313" key="4">
    <source>
        <dbReference type="EMBL" id="TRM64995.1"/>
    </source>
</evidence>
<dbReference type="PANTHER" id="PTHR47190">
    <property type="entry name" value="DEHYDROGENASE, PUTATIVE-RELATED"/>
    <property type="match status" value="1"/>
</dbReference>
<evidence type="ECO:0000313" key="5">
    <source>
        <dbReference type="Proteomes" id="UP000320762"/>
    </source>
</evidence>
<dbReference type="AlphaFoldDB" id="A0A550CJK7"/>
<dbReference type="CDD" id="cd09630">
    <property type="entry name" value="CDH_like_cytochrome"/>
    <property type="match status" value="1"/>
</dbReference>
<organism evidence="4 5">
    <name type="scientific">Schizophyllum amplum</name>
    <dbReference type="NCBI Taxonomy" id="97359"/>
    <lineage>
        <taxon>Eukaryota</taxon>
        <taxon>Fungi</taxon>
        <taxon>Dikarya</taxon>
        <taxon>Basidiomycota</taxon>
        <taxon>Agaricomycotina</taxon>
        <taxon>Agaricomycetes</taxon>
        <taxon>Agaricomycetidae</taxon>
        <taxon>Agaricales</taxon>
        <taxon>Schizophyllaceae</taxon>
        <taxon>Schizophyllum</taxon>
    </lineage>
</organism>
<feature type="chain" id="PRO_5021879576" description="Cellobiose dehydrogenase-like cytochrome domain-containing protein" evidence="2">
    <location>
        <begin position="22"/>
        <end position="231"/>
    </location>
</feature>
<dbReference type="Proteomes" id="UP000320762">
    <property type="component" value="Unassembled WGS sequence"/>
</dbReference>
<feature type="signal peptide" evidence="2">
    <location>
        <begin position="1"/>
        <end position="21"/>
    </location>
</feature>
<accession>A0A550CJK7</accession>
<keyword evidence="2" id="KW-0732">Signal</keyword>
<sequence length="231" mass="23624">MRQTTSIGALALLGLARSVATQTATTPYTDPLTGIDFQAYADPDTGYTFGIALPETVTTDFIGQIIAPLTDGAGWAGVSLGGPMVGPLLLVTWPNEGEALYSFRQATEYANPPVYAGDVAVSLVTIPDGTFVNDTHISLTFLCEGCVDADLSFAPDTASSVAGFAVSDSPPEDPADEATALVFHSYGYGQFGVILANATSAEYDTWAAMATGGSSAPTSSAAAPSTSTSAR</sequence>
<evidence type="ECO:0000256" key="1">
    <source>
        <dbReference type="SAM" id="MobiDB-lite"/>
    </source>
</evidence>
<gene>
    <name evidence="4" type="ORF">BD626DRAFT_490575</name>
</gene>
<dbReference type="PANTHER" id="PTHR47190:SF4">
    <property type="entry name" value="DEHYDROGENASE, PUTATIVE-RELATED"/>
    <property type="match status" value="1"/>
</dbReference>
<dbReference type="InterPro" id="IPR053208">
    <property type="entry name" value="GMC_Oxidoreductase_CD"/>
</dbReference>
<evidence type="ECO:0000259" key="3">
    <source>
        <dbReference type="Pfam" id="PF16010"/>
    </source>
</evidence>
<keyword evidence="5" id="KW-1185">Reference proteome</keyword>
<feature type="domain" description="Cellobiose dehydrogenase-like cytochrome" evidence="3">
    <location>
        <begin position="28"/>
        <end position="204"/>
    </location>
</feature>
<protein>
    <recommendedName>
        <fullName evidence="3">Cellobiose dehydrogenase-like cytochrome domain-containing protein</fullName>
    </recommendedName>
</protein>
<proteinExistence type="predicted"/>